<comment type="caution">
    <text evidence="1">The sequence shown here is derived from an EMBL/GenBank/DDBJ whole genome shotgun (WGS) entry which is preliminary data.</text>
</comment>
<sequence>MDLAMRQALKEEALDDYIRGYCPNVDELTEHAREPRSWKCCCEWQGVPEKTHNSGGATNYRYCPQCKNSIYLSLVEA</sequence>
<protein>
    <submittedName>
        <fullName evidence="1">Uncharacterized protein</fullName>
    </submittedName>
</protein>
<evidence type="ECO:0000313" key="1">
    <source>
        <dbReference type="EMBL" id="KKM00450.1"/>
    </source>
</evidence>
<dbReference type="EMBL" id="LAZR01017431">
    <property type="protein sequence ID" value="KKM00450.1"/>
    <property type="molecule type" value="Genomic_DNA"/>
</dbReference>
<reference evidence="1" key="1">
    <citation type="journal article" date="2015" name="Nature">
        <title>Complex archaea that bridge the gap between prokaryotes and eukaryotes.</title>
        <authorList>
            <person name="Spang A."/>
            <person name="Saw J.H."/>
            <person name="Jorgensen S.L."/>
            <person name="Zaremba-Niedzwiedzka K."/>
            <person name="Martijn J."/>
            <person name="Lind A.E."/>
            <person name="van Eijk R."/>
            <person name="Schleper C."/>
            <person name="Guy L."/>
            <person name="Ettema T.J."/>
        </authorList>
    </citation>
    <scope>NUCLEOTIDE SEQUENCE</scope>
</reference>
<accession>A0A0F9GNK9</accession>
<gene>
    <name evidence="1" type="ORF">LCGC14_1804350</name>
</gene>
<dbReference type="AlphaFoldDB" id="A0A0F9GNK9"/>
<proteinExistence type="predicted"/>
<organism evidence="1">
    <name type="scientific">marine sediment metagenome</name>
    <dbReference type="NCBI Taxonomy" id="412755"/>
    <lineage>
        <taxon>unclassified sequences</taxon>
        <taxon>metagenomes</taxon>
        <taxon>ecological metagenomes</taxon>
    </lineage>
</organism>
<name>A0A0F9GNK9_9ZZZZ</name>